<keyword evidence="3" id="KW-1185">Reference proteome</keyword>
<dbReference type="PANTHER" id="PTHR13504">
    <property type="entry name" value="FIDO DOMAIN-CONTAINING PROTEIN DDB_G0283145"/>
    <property type="match status" value="1"/>
</dbReference>
<feature type="domain" description="Fido" evidence="1">
    <location>
        <begin position="103"/>
        <end position="247"/>
    </location>
</feature>
<dbReference type="Pfam" id="PF02661">
    <property type="entry name" value="Fic"/>
    <property type="match status" value="1"/>
</dbReference>
<dbReference type="Gene3D" id="1.10.3290.10">
    <property type="entry name" value="Fido-like domain"/>
    <property type="match status" value="1"/>
</dbReference>
<protein>
    <submittedName>
        <fullName evidence="2">Fic family protein</fullName>
    </submittedName>
</protein>
<comment type="caution">
    <text evidence="2">The sequence shown here is derived from an EMBL/GenBank/DDBJ whole genome shotgun (WGS) entry which is preliminary data.</text>
</comment>
<dbReference type="InterPro" id="IPR040198">
    <property type="entry name" value="Fido_containing"/>
</dbReference>
<reference evidence="2 3" key="1">
    <citation type="submission" date="2024-09" db="EMBL/GenBank/DDBJ databases">
        <authorList>
            <person name="Sun Q."/>
            <person name="Mori K."/>
        </authorList>
    </citation>
    <scope>NUCLEOTIDE SEQUENCE [LARGE SCALE GENOMIC DNA]</scope>
    <source>
        <strain evidence="2 3">NCAIM B.02340</strain>
    </source>
</reference>
<accession>A0ABV6Q5T3</accession>
<dbReference type="PANTHER" id="PTHR13504:SF38">
    <property type="entry name" value="FIDO DOMAIN-CONTAINING PROTEIN"/>
    <property type="match status" value="1"/>
</dbReference>
<evidence type="ECO:0000313" key="2">
    <source>
        <dbReference type="EMBL" id="MFC0596518.1"/>
    </source>
</evidence>
<proteinExistence type="predicted"/>
<dbReference type="PROSITE" id="PS51459">
    <property type="entry name" value="FIDO"/>
    <property type="match status" value="1"/>
</dbReference>
<name>A0ABV6Q5T3_9DEIN</name>
<dbReference type="EMBL" id="JBHLTW010000042">
    <property type="protein sequence ID" value="MFC0596518.1"/>
    <property type="molecule type" value="Genomic_DNA"/>
</dbReference>
<dbReference type="SUPFAM" id="SSF140931">
    <property type="entry name" value="Fic-like"/>
    <property type="match status" value="1"/>
</dbReference>
<dbReference type="InterPro" id="IPR036597">
    <property type="entry name" value="Fido-like_dom_sf"/>
</dbReference>
<dbReference type="Proteomes" id="UP001589830">
    <property type="component" value="Unassembled WGS sequence"/>
</dbReference>
<dbReference type="RefSeq" id="WP_229906102.1">
    <property type="nucleotide sequence ID" value="NZ_BMPJ01000011.1"/>
</dbReference>
<sequence>MKEDTKRAYNKIRRALEERRVLLDRFGGMKLDLIQVANGEWLYMLQEDTRHSLAIEGHFADERELRQVLKGRKGSVEVFNYFRTAQFVYEQALQDAQEGIWHLDLAFINNIHGQLFRETPLERERGRPADGLERRIQGAKVIPPLEATEYLRAFVRVAQTLLQERDFLEAIAKIHTLFEAIHPYRDGNGRVGRLLLNYLVIRLGFPPLVVKGLDEADRRRYYQALERADRGLQDRFPPPEPLALIRSLDLGDWVPLASLLGEALLLRLERTAALALTQWQDLMPLDEVARALGVSRPQLYVWVGRGRLLVYRSGPRRLFSHPWLFLGTRERPPVLPPSLPPPRPDWTERVARMGRLLFHPEF</sequence>
<organism evidence="2 3">
    <name type="scientific">Thermus composti</name>
    <dbReference type="NCBI Taxonomy" id="532059"/>
    <lineage>
        <taxon>Bacteria</taxon>
        <taxon>Thermotogati</taxon>
        <taxon>Deinococcota</taxon>
        <taxon>Deinococci</taxon>
        <taxon>Thermales</taxon>
        <taxon>Thermaceae</taxon>
        <taxon>Thermus</taxon>
    </lineage>
</organism>
<gene>
    <name evidence="2" type="ORF">ACFFFP_10145</name>
</gene>
<dbReference type="InterPro" id="IPR003812">
    <property type="entry name" value="Fido"/>
</dbReference>
<evidence type="ECO:0000313" key="3">
    <source>
        <dbReference type="Proteomes" id="UP001589830"/>
    </source>
</evidence>
<evidence type="ECO:0000259" key="1">
    <source>
        <dbReference type="PROSITE" id="PS51459"/>
    </source>
</evidence>